<dbReference type="Proteomes" id="UP000198329">
    <property type="component" value="Chromosome I"/>
</dbReference>
<sequence length="56" mass="6012">MIFDAVTEAKLLKNEGGTESLKLSDVDKLIINLISNDPHITNAQLVVASETSLSTI</sequence>
<proteinExistence type="predicted"/>
<protein>
    <submittedName>
        <fullName evidence="1">Uncharacterized protein</fullName>
    </submittedName>
</protein>
<name>A0AAC9UJG6_9GAMM</name>
<evidence type="ECO:0000313" key="1">
    <source>
        <dbReference type="EMBL" id="ASM54741.1"/>
    </source>
</evidence>
<dbReference type="EMBL" id="CP011036">
    <property type="protein sequence ID" value="ASM54741.1"/>
    <property type="molecule type" value="Genomic_DNA"/>
</dbReference>
<accession>A0AAC9UJG6</accession>
<evidence type="ECO:0000313" key="2">
    <source>
        <dbReference type="Proteomes" id="UP000198329"/>
    </source>
</evidence>
<gene>
    <name evidence="1" type="ORF">PNIG_a2759</name>
</gene>
<dbReference type="AlphaFoldDB" id="A0AAC9UJG6"/>
<reference evidence="1 2" key="1">
    <citation type="submission" date="2015-03" db="EMBL/GenBank/DDBJ databases">
        <authorList>
            <person name="Xie B.-B."/>
            <person name="Rong J.-C."/>
            <person name="Qin Q.-L."/>
            <person name="Zhang Y.-Z."/>
        </authorList>
    </citation>
    <scope>NUCLEOTIDE SEQUENCE [LARGE SCALE GENOMIC DNA]</scope>
    <source>
        <strain evidence="1 2">KMM 661</strain>
    </source>
</reference>
<keyword evidence="2" id="KW-1185">Reference proteome</keyword>
<dbReference type="KEGG" id="png:PNIG_a2759"/>
<organism evidence="1 2">
    <name type="scientific">Pseudoalteromonas nigrifaciens</name>
    <dbReference type="NCBI Taxonomy" id="28109"/>
    <lineage>
        <taxon>Bacteria</taxon>
        <taxon>Pseudomonadati</taxon>
        <taxon>Pseudomonadota</taxon>
        <taxon>Gammaproteobacteria</taxon>
        <taxon>Alteromonadales</taxon>
        <taxon>Pseudoalteromonadaceae</taxon>
        <taxon>Pseudoalteromonas</taxon>
    </lineage>
</organism>